<sequence>MSCDQSAAPKHNVDDTSSPDCPSQPLNFEESEVDPGIPAKVSETLPAPAVSESETLTGPVVSLEPALSENVCLGNDTGLWPEFMIPGRSKEMGRIDQELTWQADVAKYWQEVLRRFIFSENGLAFRGENQTFGSPSNDNYLGLLEHIAEYDDFLSNH</sequence>
<dbReference type="Proteomes" id="UP001159363">
    <property type="component" value="Chromosome X"/>
</dbReference>
<evidence type="ECO:0000313" key="3">
    <source>
        <dbReference type="Proteomes" id="UP001159363"/>
    </source>
</evidence>
<reference evidence="2 3" key="1">
    <citation type="submission" date="2023-02" db="EMBL/GenBank/DDBJ databases">
        <title>LHISI_Scaffold_Assembly.</title>
        <authorList>
            <person name="Stuart O.P."/>
            <person name="Cleave R."/>
            <person name="Magrath M.J.L."/>
            <person name="Mikheyev A.S."/>
        </authorList>
    </citation>
    <scope>NUCLEOTIDE SEQUENCE [LARGE SCALE GENOMIC DNA]</scope>
    <source>
        <strain evidence="2">Daus_M_001</strain>
        <tissue evidence="2">Leg muscle</tissue>
    </source>
</reference>
<feature type="compositionally biased region" description="Polar residues" evidence="1">
    <location>
        <begin position="15"/>
        <end position="26"/>
    </location>
</feature>
<keyword evidence="3" id="KW-1185">Reference proteome</keyword>
<accession>A0ABQ9HRN4</accession>
<organism evidence="2 3">
    <name type="scientific">Dryococelus australis</name>
    <dbReference type="NCBI Taxonomy" id="614101"/>
    <lineage>
        <taxon>Eukaryota</taxon>
        <taxon>Metazoa</taxon>
        <taxon>Ecdysozoa</taxon>
        <taxon>Arthropoda</taxon>
        <taxon>Hexapoda</taxon>
        <taxon>Insecta</taxon>
        <taxon>Pterygota</taxon>
        <taxon>Neoptera</taxon>
        <taxon>Polyneoptera</taxon>
        <taxon>Phasmatodea</taxon>
        <taxon>Verophasmatodea</taxon>
        <taxon>Anareolatae</taxon>
        <taxon>Phasmatidae</taxon>
        <taxon>Eurycanthinae</taxon>
        <taxon>Dryococelus</taxon>
    </lineage>
</organism>
<evidence type="ECO:0000313" key="2">
    <source>
        <dbReference type="EMBL" id="KAJ8887039.1"/>
    </source>
</evidence>
<proteinExistence type="predicted"/>
<gene>
    <name evidence="2" type="ORF">PR048_013254</name>
</gene>
<evidence type="ECO:0000256" key="1">
    <source>
        <dbReference type="SAM" id="MobiDB-lite"/>
    </source>
</evidence>
<comment type="caution">
    <text evidence="2">The sequence shown here is derived from an EMBL/GenBank/DDBJ whole genome shotgun (WGS) entry which is preliminary data.</text>
</comment>
<protein>
    <submittedName>
        <fullName evidence="2">Uncharacterized protein</fullName>
    </submittedName>
</protein>
<name>A0ABQ9HRN4_9NEOP</name>
<feature type="region of interest" description="Disordered" evidence="1">
    <location>
        <begin position="1"/>
        <end position="41"/>
    </location>
</feature>
<dbReference type="EMBL" id="JARBHB010000004">
    <property type="protein sequence ID" value="KAJ8887039.1"/>
    <property type="molecule type" value="Genomic_DNA"/>
</dbReference>